<dbReference type="GO" id="GO:0016705">
    <property type="term" value="F:oxidoreductase activity, acting on paired donors, with incorporation or reduction of molecular oxygen"/>
    <property type="evidence" value="ECO:0007669"/>
    <property type="project" value="InterPro"/>
</dbReference>
<dbReference type="PRINTS" id="PR00463">
    <property type="entry name" value="EP450I"/>
</dbReference>
<dbReference type="InterPro" id="IPR050121">
    <property type="entry name" value="Cytochrome_P450_monoxygenase"/>
</dbReference>
<evidence type="ECO:0000313" key="2">
    <source>
        <dbReference type="EMBL" id="OCL11726.1"/>
    </source>
</evidence>
<evidence type="ECO:0000313" key="3">
    <source>
        <dbReference type="Proteomes" id="UP000250140"/>
    </source>
</evidence>
<dbReference type="GO" id="GO:0005506">
    <property type="term" value="F:iron ion binding"/>
    <property type="evidence" value="ECO:0007669"/>
    <property type="project" value="InterPro"/>
</dbReference>
<keyword evidence="1" id="KW-0408">Iron</keyword>
<dbReference type="Gene3D" id="1.10.630.10">
    <property type="entry name" value="Cytochrome P450"/>
    <property type="match status" value="1"/>
</dbReference>
<keyword evidence="1" id="KW-0349">Heme</keyword>
<reference evidence="2 3" key="1">
    <citation type="journal article" date="2016" name="Nat. Commun.">
        <title>Ectomycorrhizal ecology is imprinted in the genome of the dominant symbiotic fungus Cenococcum geophilum.</title>
        <authorList>
            <consortium name="DOE Joint Genome Institute"/>
            <person name="Peter M."/>
            <person name="Kohler A."/>
            <person name="Ohm R.A."/>
            <person name="Kuo A."/>
            <person name="Krutzmann J."/>
            <person name="Morin E."/>
            <person name="Arend M."/>
            <person name="Barry K.W."/>
            <person name="Binder M."/>
            <person name="Choi C."/>
            <person name="Clum A."/>
            <person name="Copeland A."/>
            <person name="Grisel N."/>
            <person name="Haridas S."/>
            <person name="Kipfer T."/>
            <person name="LaButti K."/>
            <person name="Lindquist E."/>
            <person name="Lipzen A."/>
            <person name="Maire R."/>
            <person name="Meier B."/>
            <person name="Mihaltcheva S."/>
            <person name="Molinier V."/>
            <person name="Murat C."/>
            <person name="Poggeler S."/>
            <person name="Quandt C.A."/>
            <person name="Sperisen C."/>
            <person name="Tritt A."/>
            <person name="Tisserant E."/>
            <person name="Crous P.W."/>
            <person name="Henrissat B."/>
            <person name="Nehls U."/>
            <person name="Egli S."/>
            <person name="Spatafora J.W."/>
            <person name="Grigoriev I.V."/>
            <person name="Martin F.M."/>
        </authorList>
    </citation>
    <scope>NUCLEOTIDE SEQUENCE [LARGE SCALE GENOMIC DNA]</scope>
    <source>
        <strain evidence="2 3">CBS 207.34</strain>
    </source>
</reference>
<dbReference type="Pfam" id="PF00067">
    <property type="entry name" value="p450"/>
    <property type="match status" value="1"/>
</dbReference>
<dbReference type="CDD" id="cd11060">
    <property type="entry name" value="CYP57A1-like"/>
    <property type="match status" value="1"/>
</dbReference>
<dbReference type="AlphaFoldDB" id="A0A8E2F7V6"/>
<sequence>MLALAGFLFALFVANRIRIYWRLAHIPGPKIAGFSRLWMVWVNSSGRNHECLYNANVEYGSLARIGPNHLLTSDPDIIRRMNAPRSPYRRSVWYTTFRFKPRADNIISVVSEEKHEGLRKKMAAGYSGKEVPYLEDCIDKQIYEWVELIKRKYISTDAETKPMDLGRAAQYFTLDVISGLAFNHPFGDIPEDTDKFDYIKTTEDAIGPMAVLSIFPHIHRWIEQSRLMDLLAPKAKDKTGLGRVVGIAQKMVSERFDAPKDEDKLDMLGSFIKHGLSKEEAESETVLQIMAGSDTTATVIRVVFLHIITSPLILARLRAETDDGIRTGRISSPIRNSEARQLQYLQACIKEALRLWPPITGLLQKVVPPEGDTIDGKFVPGGTFIGQCAWAIGRNPLVYGSDFALFRPERWLNASGETLQSMERDAELTFGYGRFKCLGQPVALIELNKVFVEILRRFDITIINPSKPWNSDSRGIFLQKDFWVRVTERIYPADLRPSE</sequence>
<dbReference type="EMBL" id="KV748999">
    <property type="protein sequence ID" value="OCL11726.1"/>
    <property type="molecule type" value="Genomic_DNA"/>
</dbReference>
<accession>A0A8E2F7V6</accession>
<dbReference type="GO" id="GO:0020037">
    <property type="term" value="F:heme binding"/>
    <property type="evidence" value="ECO:0007669"/>
    <property type="project" value="InterPro"/>
</dbReference>
<keyword evidence="1" id="KW-0479">Metal-binding</keyword>
<dbReference type="InterPro" id="IPR036396">
    <property type="entry name" value="Cyt_P450_sf"/>
</dbReference>
<dbReference type="PANTHER" id="PTHR24305:SF168">
    <property type="entry name" value="P450, PUTATIVE (EUROFUNG)-RELATED"/>
    <property type="match status" value="1"/>
</dbReference>
<dbReference type="PRINTS" id="PR00385">
    <property type="entry name" value="P450"/>
</dbReference>
<feature type="binding site" description="axial binding residue" evidence="1">
    <location>
        <position position="437"/>
    </location>
    <ligand>
        <name>heme</name>
        <dbReference type="ChEBI" id="CHEBI:30413"/>
    </ligand>
    <ligandPart>
        <name>Fe</name>
        <dbReference type="ChEBI" id="CHEBI:18248"/>
    </ligandPart>
</feature>
<gene>
    <name evidence="2" type="ORF">AOQ84DRAFT_335446</name>
</gene>
<dbReference type="InterPro" id="IPR002401">
    <property type="entry name" value="Cyt_P450_E_grp-I"/>
</dbReference>
<protein>
    <submittedName>
        <fullName evidence="2">Cytochrome P450</fullName>
    </submittedName>
</protein>
<evidence type="ECO:0000256" key="1">
    <source>
        <dbReference type="PIRSR" id="PIRSR602401-1"/>
    </source>
</evidence>
<dbReference type="OrthoDB" id="3934656at2759"/>
<name>A0A8E2F7V6_9PEZI</name>
<dbReference type="Proteomes" id="UP000250140">
    <property type="component" value="Unassembled WGS sequence"/>
</dbReference>
<keyword evidence="3" id="KW-1185">Reference proteome</keyword>
<dbReference type="GO" id="GO:0004497">
    <property type="term" value="F:monooxygenase activity"/>
    <property type="evidence" value="ECO:0007669"/>
    <property type="project" value="InterPro"/>
</dbReference>
<organism evidence="2 3">
    <name type="scientific">Glonium stellatum</name>
    <dbReference type="NCBI Taxonomy" id="574774"/>
    <lineage>
        <taxon>Eukaryota</taxon>
        <taxon>Fungi</taxon>
        <taxon>Dikarya</taxon>
        <taxon>Ascomycota</taxon>
        <taxon>Pezizomycotina</taxon>
        <taxon>Dothideomycetes</taxon>
        <taxon>Pleosporomycetidae</taxon>
        <taxon>Gloniales</taxon>
        <taxon>Gloniaceae</taxon>
        <taxon>Glonium</taxon>
    </lineage>
</organism>
<proteinExistence type="predicted"/>
<dbReference type="PANTHER" id="PTHR24305">
    <property type="entry name" value="CYTOCHROME P450"/>
    <property type="match status" value="1"/>
</dbReference>
<dbReference type="InterPro" id="IPR001128">
    <property type="entry name" value="Cyt_P450"/>
</dbReference>
<dbReference type="SUPFAM" id="SSF48264">
    <property type="entry name" value="Cytochrome P450"/>
    <property type="match status" value="1"/>
</dbReference>
<comment type="cofactor">
    <cofactor evidence="1">
        <name>heme</name>
        <dbReference type="ChEBI" id="CHEBI:30413"/>
    </cofactor>
</comment>